<sequence>MNTQNQPNVIAKQNNAEEIKEMIRAFLVNELAEWSVDPDKLYINAVNNQEERLVIFSKSISQEAWNCVYENDAGFVLSPSVGLFNEAYSFADEHRVAEPDLETVYRLIEQLVADLG</sequence>
<protein>
    <submittedName>
        <fullName evidence="1">Uncharacterized protein</fullName>
    </submittedName>
</protein>
<reference evidence="1" key="1">
    <citation type="journal article" date="2014" name="Genome Announc.">
        <title>Draft Genome Sequences of a Phylogenetically Diverse Suite of Pseudomonas syringae Strains from Multiple Source Populations.</title>
        <authorList>
            <person name="Baltrus D.A."/>
            <person name="Yourstone S."/>
            <person name="Lind A."/>
            <person name="Guilbaud C."/>
            <person name="Sands D.C."/>
            <person name="Jones C.D."/>
            <person name="Morris C.E."/>
            <person name="Dangl J.L."/>
        </authorList>
    </citation>
    <scope>NUCLEOTIDE SEQUENCE</scope>
    <source>
        <strain evidence="1">CC1417</strain>
    </source>
</reference>
<accession>A0AAU8LKH7</accession>
<name>A0AAU8LKH7_PSESX</name>
<dbReference type="AlphaFoldDB" id="A0AAU8LKH7"/>
<proteinExistence type="predicted"/>
<evidence type="ECO:0000313" key="1">
    <source>
        <dbReference type="EMBL" id="XCN68745.1"/>
    </source>
</evidence>
<organism evidence="1">
    <name type="scientific">Pseudomonas syringae CC1417</name>
    <dbReference type="NCBI Taxonomy" id="1357272"/>
    <lineage>
        <taxon>Bacteria</taxon>
        <taxon>Pseudomonadati</taxon>
        <taxon>Pseudomonadota</taxon>
        <taxon>Gammaproteobacteria</taxon>
        <taxon>Pseudomonadales</taxon>
        <taxon>Pseudomonadaceae</taxon>
        <taxon>Pseudomonas</taxon>
        <taxon>Pseudomonas syringae</taxon>
    </lineage>
</organism>
<dbReference type="RefSeq" id="WP_024696363.1">
    <property type="nucleotide sequence ID" value="NZ_CP159362.1"/>
</dbReference>
<reference evidence="1" key="2">
    <citation type="submission" date="2024-07" db="EMBL/GenBank/DDBJ databases">
        <title>A complete genome sequence for Pseudomonas syringae CC1417.</title>
        <authorList>
            <person name="Baltrus D.A."/>
        </authorList>
    </citation>
    <scope>NUCLEOTIDE SEQUENCE</scope>
    <source>
        <strain evidence="1">CC1417</strain>
    </source>
</reference>
<dbReference type="EMBL" id="CP159362">
    <property type="protein sequence ID" value="XCN68745.1"/>
    <property type="molecule type" value="Genomic_DNA"/>
</dbReference>
<gene>
    <name evidence="1" type="ORF">N011_05460</name>
</gene>